<organism evidence="1 2">
    <name type="scientific">Akkermansia muciniphila</name>
    <dbReference type="NCBI Taxonomy" id="239935"/>
    <lineage>
        <taxon>Bacteria</taxon>
        <taxon>Pseudomonadati</taxon>
        <taxon>Verrucomicrobiota</taxon>
        <taxon>Verrucomicrobiia</taxon>
        <taxon>Verrucomicrobiales</taxon>
        <taxon>Akkermansiaceae</taxon>
        <taxon>Akkermansia</taxon>
    </lineage>
</organism>
<accession>A0A2N8HEM7</accession>
<evidence type="ECO:0000313" key="1">
    <source>
        <dbReference type="EMBL" id="PNC18494.1"/>
    </source>
</evidence>
<comment type="caution">
    <text evidence="1">The sequence shown here is derived from an EMBL/GenBank/DDBJ whole genome shotgun (WGS) entry which is preliminary data.</text>
</comment>
<evidence type="ECO:0000313" key="2">
    <source>
        <dbReference type="Proteomes" id="UP000236000"/>
    </source>
</evidence>
<name>A0A2N8HEM7_9BACT</name>
<proteinExistence type="predicted"/>
<gene>
    <name evidence="1" type="ORF">CXU22_04900</name>
</gene>
<dbReference type="EMBL" id="PJKA01000009">
    <property type="protein sequence ID" value="PNC18494.1"/>
    <property type="molecule type" value="Genomic_DNA"/>
</dbReference>
<dbReference type="Proteomes" id="UP000236000">
    <property type="component" value="Unassembled WGS sequence"/>
</dbReference>
<sequence length="89" mass="9930">MYQFPLLRFRGRLTMKAGRSSFQAGCFLPDYPSCGLLMAAGAGNKEQIHLSFRRGAFQASRCVFRLAAKQFPALAISRLLAVEKSMHEC</sequence>
<dbReference type="AlphaFoldDB" id="A0A2N8HEM7"/>
<reference evidence="1 2" key="1">
    <citation type="journal article" date="2017" name="BMC Genomics">
        <title>Genome sequencing of 39 Akkermansia muciniphila isolates reveals its population structure, genomic and functional diverisity, and global distribution in mammalian gut microbiotas.</title>
        <authorList>
            <person name="Guo X."/>
            <person name="Li S."/>
            <person name="Zhang J."/>
            <person name="Wu F."/>
            <person name="Li X."/>
            <person name="Wu D."/>
            <person name="Zhang M."/>
            <person name="Ou Z."/>
            <person name="Jie Z."/>
            <person name="Yan Q."/>
            <person name="Li P."/>
            <person name="Yi J."/>
            <person name="Peng Y."/>
        </authorList>
    </citation>
    <scope>NUCLEOTIDE SEQUENCE [LARGE SCALE GENOMIC DNA]</scope>
    <source>
        <strain evidence="1 2">GP24</strain>
    </source>
</reference>
<protein>
    <submittedName>
        <fullName evidence="1">Uncharacterized protein</fullName>
    </submittedName>
</protein>